<proteinExistence type="predicted"/>
<name>A0AAJ5WYK8_9BACT</name>
<accession>A0AAJ5WYK8</accession>
<evidence type="ECO:0000313" key="2">
    <source>
        <dbReference type="Proteomes" id="UP001220610"/>
    </source>
</evidence>
<organism evidence="1 2">
    <name type="scientific">Candidatus Pseudobacter hemicellulosilyticus</name>
    <dbReference type="NCBI Taxonomy" id="3121375"/>
    <lineage>
        <taxon>Bacteria</taxon>
        <taxon>Pseudomonadati</taxon>
        <taxon>Bacteroidota</taxon>
        <taxon>Chitinophagia</taxon>
        <taxon>Chitinophagales</taxon>
        <taxon>Chitinophagaceae</taxon>
        <taxon>Pseudobacter</taxon>
    </lineage>
</organism>
<reference evidence="1" key="1">
    <citation type="submission" date="2023-03" db="EMBL/GenBank/DDBJ databases">
        <title>Andean soil-derived lignocellulolytic bacterial consortium as a source of novel taxa and putative plastic-active enzymes.</title>
        <authorList>
            <person name="Diaz-Garcia L."/>
            <person name="Chuvochina M."/>
            <person name="Feuerriegel G."/>
            <person name="Bunk B."/>
            <person name="Sproer C."/>
            <person name="Streit W.R."/>
            <person name="Rodriguez L.M."/>
            <person name="Overmann J."/>
            <person name="Jimenez D.J."/>
        </authorList>
    </citation>
    <scope>NUCLEOTIDE SEQUENCE</scope>
    <source>
        <strain evidence="1">MAG 7</strain>
    </source>
</reference>
<dbReference type="AlphaFoldDB" id="A0AAJ5WYK8"/>
<sequence>MHGNIYEIALQNEYGFGYVQVVITSELGLAGHVLIRTLDYFSDTPYKGELSFFATVDELAYPSFSLALPATRGKSKWRLIGNVNVPQGYRVPKCKFDPTTRSWESPDWDKISWYVITNLVANGLDGGYTHSQVKHLPFWKHCSQENFKIKLTMFWMKKQRRRIEDYFNIAESYHYSCLYYEVSNTVFYADIDNDARGVPI</sequence>
<protein>
    <submittedName>
        <fullName evidence="1">Uncharacterized protein</fullName>
    </submittedName>
</protein>
<dbReference type="Proteomes" id="UP001220610">
    <property type="component" value="Chromosome"/>
</dbReference>
<evidence type="ECO:0000313" key="1">
    <source>
        <dbReference type="EMBL" id="WEK37967.1"/>
    </source>
</evidence>
<dbReference type="EMBL" id="CP119311">
    <property type="protein sequence ID" value="WEK37967.1"/>
    <property type="molecule type" value="Genomic_DNA"/>
</dbReference>
<gene>
    <name evidence="1" type="ORF">P0Y53_10695</name>
</gene>